<dbReference type="Proteomes" id="UP000015106">
    <property type="component" value="Chromosome 4"/>
</dbReference>
<evidence type="ECO:0000313" key="1">
    <source>
        <dbReference type="EnsemblPlants" id="TuG1812G0400000380.01.T01.cds435281"/>
    </source>
</evidence>
<dbReference type="EnsemblPlants" id="TuG1812G0400000380.01.T01">
    <property type="protein sequence ID" value="TuG1812G0400000380.01.T01.cds435281"/>
    <property type="gene ID" value="TuG1812G0400000380.01"/>
</dbReference>
<organism evidence="1 2">
    <name type="scientific">Triticum urartu</name>
    <name type="common">Red wild einkorn</name>
    <name type="synonym">Crithodium urartu</name>
    <dbReference type="NCBI Taxonomy" id="4572"/>
    <lineage>
        <taxon>Eukaryota</taxon>
        <taxon>Viridiplantae</taxon>
        <taxon>Streptophyta</taxon>
        <taxon>Embryophyta</taxon>
        <taxon>Tracheophyta</taxon>
        <taxon>Spermatophyta</taxon>
        <taxon>Magnoliopsida</taxon>
        <taxon>Liliopsida</taxon>
        <taxon>Poales</taxon>
        <taxon>Poaceae</taxon>
        <taxon>BOP clade</taxon>
        <taxon>Pooideae</taxon>
        <taxon>Triticodae</taxon>
        <taxon>Triticeae</taxon>
        <taxon>Triticinae</taxon>
        <taxon>Triticum</taxon>
    </lineage>
</organism>
<reference evidence="1" key="3">
    <citation type="submission" date="2022-06" db="UniProtKB">
        <authorList>
            <consortium name="EnsemblPlants"/>
        </authorList>
    </citation>
    <scope>IDENTIFICATION</scope>
</reference>
<dbReference type="AlphaFoldDB" id="A0A8R7U510"/>
<reference evidence="1" key="2">
    <citation type="submission" date="2018-03" db="EMBL/GenBank/DDBJ databases">
        <title>The Triticum urartu genome reveals the dynamic nature of wheat genome evolution.</title>
        <authorList>
            <person name="Ling H."/>
            <person name="Ma B."/>
            <person name="Shi X."/>
            <person name="Liu H."/>
            <person name="Dong L."/>
            <person name="Sun H."/>
            <person name="Cao Y."/>
            <person name="Gao Q."/>
            <person name="Zheng S."/>
            <person name="Li Y."/>
            <person name="Yu Y."/>
            <person name="Du H."/>
            <person name="Qi M."/>
            <person name="Li Y."/>
            <person name="Yu H."/>
            <person name="Cui Y."/>
            <person name="Wang N."/>
            <person name="Chen C."/>
            <person name="Wu H."/>
            <person name="Zhao Y."/>
            <person name="Zhang J."/>
            <person name="Li Y."/>
            <person name="Zhou W."/>
            <person name="Zhang B."/>
            <person name="Hu W."/>
            <person name="Eijk M."/>
            <person name="Tang J."/>
            <person name="Witsenboer H."/>
            <person name="Zhao S."/>
            <person name="Li Z."/>
            <person name="Zhang A."/>
            <person name="Wang D."/>
            <person name="Liang C."/>
        </authorList>
    </citation>
    <scope>NUCLEOTIDE SEQUENCE [LARGE SCALE GENOMIC DNA]</scope>
    <source>
        <strain evidence="1">cv. G1812</strain>
    </source>
</reference>
<dbReference type="Gramene" id="TuG1812G0400000380.01.T01">
    <property type="protein sequence ID" value="TuG1812G0400000380.01.T01.cds435281"/>
    <property type="gene ID" value="TuG1812G0400000380.01"/>
</dbReference>
<keyword evidence="2" id="KW-1185">Reference proteome</keyword>
<protein>
    <submittedName>
        <fullName evidence="1">Uncharacterized protein</fullName>
    </submittedName>
</protein>
<name>A0A8R7U510_TRIUA</name>
<reference evidence="2" key="1">
    <citation type="journal article" date="2013" name="Nature">
        <title>Draft genome of the wheat A-genome progenitor Triticum urartu.</title>
        <authorList>
            <person name="Ling H.Q."/>
            <person name="Zhao S."/>
            <person name="Liu D."/>
            <person name="Wang J."/>
            <person name="Sun H."/>
            <person name="Zhang C."/>
            <person name="Fan H."/>
            <person name="Li D."/>
            <person name="Dong L."/>
            <person name="Tao Y."/>
            <person name="Gao C."/>
            <person name="Wu H."/>
            <person name="Li Y."/>
            <person name="Cui Y."/>
            <person name="Guo X."/>
            <person name="Zheng S."/>
            <person name="Wang B."/>
            <person name="Yu K."/>
            <person name="Liang Q."/>
            <person name="Yang W."/>
            <person name="Lou X."/>
            <person name="Chen J."/>
            <person name="Feng M."/>
            <person name="Jian J."/>
            <person name="Zhang X."/>
            <person name="Luo G."/>
            <person name="Jiang Y."/>
            <person name="Liu J."/>
            <person name="Wang Z."/>
            <person name="Sha Y."/>
            <person name="Zhang B."/>
            <person name="Wu H."/>
            <person name="Tang D."/>
            <person name="Shen Q."/>
            <person name="Xue P."/>
            <person name="Zou S."/>
            <person name="Wang X."/>
            <person name="Liu X."/>
            <person name="Wang F."/>
            <person name="Yang Y."/>
            <person name="An X."/>
            <person name="Dong Z."/>
            <person name="Zhang K."/>
            <person name="Zhang X."/>
            <person name="Luo M.C."/>
            <person name="Dvorak J."/>
            <person name="Tong Y."/>
            <person name="Wang J."/>
            <person name="Yang H."/>
            <person name="Li Z."/>
            <person name="Wang D."/>
            <person name="Zhang A."/>
            <person name="Wang J."/>
        </authorList>
    </citation>
    <scope>NUCLEOTIDE SEQUENCE</scope>
    <source>
        <strain evidence="2">cv. G1812</strain>
    </source>
</reference>
<proteinExistence type="predicted"/>
<evidence type="ECO:0000313" key="2">
    <source>
        <dbReference type="Proteomes" id="UP000015106"/>
    </source>
</evidence>
<accession>A0A8R7U510</accession>
<sequence>MNARNDIARAGARSLLCALDARSIA</sequence>